<dbReference type="OrthoDB" id="2660621at2"/>
<name>A0A2Z2KC33_9BACL</name>
<keyword evidence="2" id="KW-0472">Membrane</keyword>
<keyword evidence="4" id="KW-1185">Reference proteome</keyword>
<proteinExistence type="predicted"/>
<feature type="transmembrane region" description="Helical" evidence="2">
    <location>
        <begin position="30"/>
        <end position="48"/>
    </location>
</feature>
<evidence type="ECO:0000256" key="2">
    <source>
        <dbReference type="SAM" id="Phobius"/>
    </source>
</evidence>
<dbReference type="EMBL" id="CP021780">
    <property type="protein sequence ID" value="ASA23147.1"/>
    <property type="molecule type" value="Genomic_DNA"/>
</dbReference>
<dbReference type="AlphaFoldDB" id="A0A2Z2KC33"/>
<feature type="compositionally biased region" description="Basic and acidic residues" evidence="1">
    <location>
        <begin position="103"/>
        <end position="115"/>
    </location>
</feature>
<evidence type="ECO:0000256" key="1">
    <source>
        <dbReference type="SAM" id="MobiDB-lite"/>
    </source>
</evidence>
<keyword evidence="2" id="KW-0812">Transmembrane</keyword>
<dbReference type="Proteomes" id="UP000249890">
    <property type="component" value="Chromosome"/>
</dbReference>
<gene>
    <name evidence="3" type="ORF">B9T62_21475</name>
</gene>
<keyword evidence="2" id="KW-1133">Transmembrane helix</keyword>
<dbReference type="RefSeq" id="WP_087917142.1">
    <property type="nucleotide sequence ID" value="NZ_CP021780.1"/>
</dbReference>
<protein>
    <submittedName>
        <fullName evidence="3">Uncharacterized protein</fullName>
    </submittedName>
</protein>
<dbReference type="KEGG" id="pdh:B9T62_21475"/>
<reference evidence="3 4" key="1">
    <citation type="submission" date="2017-06" db="EMBL/GenBank/DDBJ databases">
        <title>Complete genome sequence of Paenibacillus donghaensis KCTC 13049T isolated from East Sea sediment, South Korea.</title>
        <authorList>
            <person name="Jung B.K."/>
            <person name="Hong S.-J."/>
            <person name="Shin J.-H."/>
        </authorList>
    </citation>
    <scope>NUCLEOTIDE SEQUENCE [LARGE SCALE GENOMIC DNA]</scope>
    <source>
        <strain evidence="3 4">KCTC 13049</strain>
    </source>
</reference>
<feature type="transmembrane region" description="Helical" evidence="2">
    <location>
        <begin position="7"/>
        <end position="24"/>
    </location>
</feature>
<evidence type="ECO:0000313" key="4">
    <source>
        <dbReference type="Proteomes" id="UP000249890"/>
    </source>
</evidence>
<sequence length="115" mass="12440">MIKHTSIFGISLLLALVGIINAFTSGDYSVFAGLLFPLLLILVLFYVYKIAPGRTASGRGGVSRSKVKVKPSQKTLAKVAGTRKTPSVSGKRKSYPFQVIEGSKGKNDDQQPKFH</sequence>
<accession>A0A2Z2KC33</accession>
<feature type="region of interest" description="Disordered" evidence="1">
    <location>
        <begin position="54"/>
        <end position="115"/>
    </location>
</feature>
<organism evidence="3 4">
    <name type="scientific">Paenibacillus donghaensis</name>
    <dbReference type="NCBI Taxonomy" id="414771"/>
    <lineage>
        <taxon>Bacteria</taxon>
        <taxon>Bacillati</taxon>
        <taxon>Bacillota</taxon>
        <taxon>Bacilli</taxon>
        <taxon>Bacillales</taxon>
        <taxon>Paenibacillaceae</taxon>
        <taxon>Paenibacillus</taxon>
    </lineage>
</organism>
<evidence type="ECO:0000313" key="3">
    <source>
        <dbReference type="EMBL" id="ASA23147.1"/>
    </source>
</evidence>